<feature type="transmembrane region" description="Helical" evidence="1">
    <location>
        <begin position="9"/>
        <end position="34"/>
    </location>
</feature>
<organism evidence="2 3">
    <name type="scientific">Enterococcus phage IMEEF1</name>
    <dbReference type="NCBI Taxonomy" id="1351735"/>
    <lineage>
        <taxon>Viruses</taxon>
        <taxon>Duplodnaviria</taxon>
        <taxon>Heunggongvirae</taxon>
        <taxon>Uroviricota</taxon>
        <taxon>Caudoviricetes</taxon>
        <taxon>Saphexavirus</taxon>
        <taxon>Saphexavirus IMEEF1</taxon>
    </lineage>
</organism>
<reference evidence="2 3" key="1">
    <citation type="journal article" date="2013" name="PLoS ONE">
        <title>Characterization of Enterococcus faecalis Phage IME-EF1 and Its Endolysin.</title>
        <authorList>
            <person name="Zhang W."/>
            <person name="Mi Z."/>
            <person name="Yin X."/>
            <person name="Fan H."/>
            <person name="An X."/>
            <person name="Zhang Z."/>
            <person name="Chen J."/>
            <person name="Tong Y."/>
        </authorList>
    </citation>
    <scope>NUCLEOTIDE SEQUENCE [LARGE SCALE GENOMIC DNA]</scope>
</reference>
<dbReference type="OrthoDB" id="26464at10239"/>
<name>S5MCW9_9CAUD</name>
<protein>
    <submittedName>
        <fullName evidence="2">Uncharacterized protein</fullName>
    </submittedName>
</protein>
<sequence>MGYLTKGQVIALTVGIGVFFGAILACCFGFFVLLFGAATVFQFLGVVWVLFAAKHYVDALLKLYDKAKEELM</sequence>
<evidence type="ECO:0000313" key="2">
    <source>
        <dbReference type="EMBL" id="AGR49003.1"/>
    </source>
</evidence>
<dbReference type="GeneID" id="40079791"/>
<evidence type="ECO:0000313" key="3">
    <source>
        <dbReference type="Proteomes" id="UP000015088"/>
    </source>
</evidence>
<accession>S5MCW9</accession>
<keyword evidence="3" id="KW-1185">Reference proteome</keyword>
<dbReference type="RefSeq" id="YP_009603903.1">
    <property type="nucleotide sequence ID" value="NC_041959.1"/>
</dbReference>
<dbReference type="EMBL" id="KF192053">
    <property type="protein sequence ID" value="AGR49003.1"/>
    <property type="molecule type" value="Genomic_DNA"/>
</dbReference>
<keyword evidence="1" id="KW-1133">Transmembrane helix</keyword>
<feature type="transmembrane region" description="Helical" evidence="1">
    <location>
        <begin position="40"/>
        <end position="57"/>
    </location>
</feature>
<keyword evidence="1" id="KW-0472">Membrane</keyword>
<keyword evidence="1" id="KW-0812">Transmembrane</keyword>
<dbReference type="KEGG" id="vg:40079791"/>
<evidence type="ECO:0000256" key="1">
    <source>
        <dbReference type="SAM" id="Phobius"/>
    </source>
</evidence>
<dbReference type="Proteomes" id="UP000015088">
    <property type="component" value="Segment"/>
</dbReference>
<dbReference type="PROSITE" id="PS51257">
    <property type="entry name" value="PROKAR_LIPOPROTEIN"/>
    <property type="match status" value="1"/>
</dbReference>
<proteinExistence type="predicted"/>